<feature type="region of interest" description="Disordered" evidence="1">
    <location>
        <begin position="178"/>
        <end position="210"/>
    </location>
</feature>
<reference evidence="2" key="1">
    <citation type="submission" date="2017-09" db="EMBL/GenBank/DDBJ databases">
        <title>Polyketide synthases of a Diaporthe helianthi virulent isolate.</title>
        <authorList>
            <person name="Baroncelli R."/>
        </authorList>
    </citation>
    <scope>NUCLEOTIDE SEQUENCE [LARGE SCALE GENOMIC DNA]</scope>
    <source>
        <strain evidence="2">7/96</strain>
    </source>
</reference>
<dbReference type="Proteomes" id="UP000094444">
    <property type="component" value="Unassembled WGS sequence"/>
</dbReference>
<gene>
    <name evidence="2" type="ORF">DHEL01_v203679</name>
</gene>
<feature type="region of interest" description="Disordered" evidence="1">
    <location>
        <begin position="444"/>
        <end position="546"/>
    </location>
</feature>
<comment type="caution">
    <text evidence="2">The sequence shown here is derived from an EMBL/GenBank/DDBJ whole genome shotgun (WGS) entry which is preliminary data.</text>
</comment>
<evidence type="ECO:0000256" key="1">
    <source>
        <dbReference type="SAM" id="MobiDB-lite"/>
    </source>
</evidence>
<dbReference type="AlphaFoldDB" id="A0A2P5I5Z8"/>
<feature type="compositionally biased region" description="Pro residues" evidence="1">
    <location>
        <begin position="229"/>
        <end position="239"/>
    </location>
</feature>
<dbReference type="OrthoDB" id="5240482at2759"/>
<name>A0A2P5I5Z8_DIAHE</name>
<keyword evidence="3" id="KW-1185">Reference proteome</keyword>
<feature type="compositionally biased region" description="Pro residues" evidence="1">
    <location>
        <begin position="44"/>
        <end position="56"/>
    </location>
</feature>
<feature type="region of interest" description="Disordered" evidence="1">
    <location>
        <begin position="224"/>
        <end position="262"/>
    </location>
</feature>
<evidence type="ECO:0000313" key="3">
    <source>
        <dbReference type="Proteomes" id="UP000094444"/>
    </source>
</evidence>
<accession>A0A2P5I5Z8</accession>
<protein>
    <submittedName>
        <fullName evidence="2">Uncharacterized protein</fullName>
    </submittedName>
</protein>
<proteinExistence type="predicted"/>
<organism evidence="2 3">
    <name type="scientific">Diaporthe helianthi</name>
    <dbReference type="NCBI Taxonomy" id="158607"/>
    <lineage>
        <taxon>Eukaryota</taxon>
        <taxon>Fungi</taxon>
        <taxon>Dikarya</taxon>
        <taxon>Ascomycota</taxon>
        <taxon>Pezizomycotina</taxon>
        <taxon>Sordariomycetes</taxon>
        <taxon>Sordariomycetidae</taxon>
        <taxon>Diaporthales</taxon>
        <taxon>Diaporthaceae</taxon>
        <taxon>Diaporthe</taxon>
    </lineage>
</organism>
<sequence length="546" mass="59695">MASFVEQPWRRQVNGPSPSSPKNVHCLSGGAENVDKKRQNLGRPPSPPRSSSPTCPPAKDIDCDSSDGSIPNTPPRPPKSSSTTRSNVGLDTKRGKTGRLTSSLASAVLPVGGDTSGPKTQAGQYRFVDPDWNGARATTCGLLSNTPSSPLPGGSRDKGAANSVARIILPSIDTRRFRTHSSTQSLVHGTRSPDSPPLTRPYSSSIADSVQRASFASERTGWSSFPLTSMPPPPLPSQPYLPQLDSLGYPRPAGRTAGVPRANPLSVPELIHREASGAHLLQPTPRMNTTAAGTDRLPSLADEFMDVLDLNGRVSEDNMPKFLEELNHQLSLTGLLREAREAICSSFKLGDTQRSTFTSRARSMLRAENEPVRDMRDVISRAVVDMNEREMDRFEEEVSHMLDGSQHKPTSPYREAICCAAYAARFPEDQLAELRRQLRRTPVAAFQAKQQQQQQHQQHQPHNKNNSSNNINNNAAGSTGNHHQQQQQTRIHNLPPPREYEKPVDPWRPAAGGAKGRKDPPRPANYSLREFPILSSGRHSVSHGSI</sequence>
<feature type="compositionally biased region" description="Polar residues" evidence="1">
    <location>
        <begin position="201"/>
        <end position="210"/>
    </location>
</feature>
<evidence type="ECO:0000313" key="2">
    <source>
        <dbReference type="EMBL" id="POS77938.1"/>
    </source>
</evidence>
<dbReference type="InParanoid" id="A0A2P5I5Z8"/>
<feature type="compositionally biased region" description="Low complexity" evidence="1">
    <location>
        <begin position="447"/>
        <end position="476"/>
    </location>
</feature>
<feature type="compositionally biased region" description="Polar residues" evidence="1">
    <location>
        <begin position="537"/>
        <end position="546"/>
    </location>
</feature>
<dbReference type="EMBL" id="MAVT02000228">
    <property type="protein sequence ID" value="POS77938.1"/>
    <property type="molecule type" value="Genomic_DNA"/>
</dbReference>
<feature type="region of interest" description="Disordered" evidence="1">
    <location>
        <begin position="1"/>
        <end position="123"/>
    </location>
</feature>
<feature type="compositionally biased region" description="Polar residues" evidence="1">
    <location>
        <begin position="477"/>
        <end position="491"/>
    </location>
</feature>